<keyword evidence="1" id="KW-0812">Transmembrane</keyword>
<dbReference type="InterPro" id="IPR010889">
    <property type="entry name" value="DUF1515"/>
</dbReference>
<sequence>MGAPVADASLHQQMGELIASQRAILEDLRRIEDKIQRSDDKSDESRAKMHRRIDDAVGAVGEVKATVAGLEKDVKEMKPVTDDVRRWKLMGIGALGMMGIGGVALGVSFADALKRIAGLLIGR</sequence>
<evidence type="ECO:0008006" key="4">
    <source>
        <dbReference type="Google" id="ProtNLM"/>
    </source>
</evidence>
<dbReference type="Pfam" id="PF07439">
    <property type="entry name" value="DUF1515"/>
    <property type="match status" value="1"/>
</dbReference>
<evidence type="ECO:0000313" key="2">
    <source>
        <dbReference type="EMBL" id="GLR55120.1"/>
    </source>
</evidence>
<evidence type="ECO:0000313" key="3">
    <source>
        <dbReference type="Proteomes" id="UP001156702"/>
    </source>
</evidence>
<dbReference type="EMBL" id="BSOP01000069">
    <property type="protein sequence ID" value="GLR55120.1"/>
    <property type="molecule type" value="Genomic_DNA"/>
</dbReference>
<reference evidence="3" key="1">
    <citation type="journal article" date="2019" name="Int. J. Syst. Evol. Microbiol.">
        <title>The Global Catalogue of Microorganisms (GCM) 10K type strain sequencing project: providing services to taxonomists for standard genome sequencing and annotation.</title>
        <authorList>
            <consortium name="The Broad Institute Genomics Platform"/>
            <consortium name="The Broad Institute Genome Sequencing Center for Infectious Disease"/>
            <person name="Wu L."/>
            <person name="Ma J."/>
        </authorList>
    </citation>
    <scope>NUCLEOTIDE SEQUENCE [LARGE SCALE GENOMIC DNA]</scope>
    <source>
        <strain evidence="3">NBRC 102122</strain>
    </source>
</reference>
<keyword evidence="1" id="KW-1133">Transmembrane helix</keyword>
<protein>
    <recommendedName>
        <fullName evidence="4">DUF1515 domain-containing protein</fullName>
    </recommendedName>
</protein>
<proteinExistence type="predicted"/>
<name>A0ABQ5ZQJ0_9HYPH</name>
<gene>
    <name evidence="2" type="ORF">GCM10007923_63410</name>
</gene>
<keyword evidence="1" id="KW-0472">Membrane</keyword>
<feature type="transmembrane region" description="Helical" evidence="1">
    <location>
        <begin position="89"/>
        <end position="113"/>
    </location>
</feature>
<organism evidence="2 3">
    <name type="scientific">Shinella yambaruensis</name>
    <dbReference type="NCBI Taxonomy" id="415996"/>
    <lineage>
        <taxon>Bacteria</taxon>
        <taxon>Pseudomonadati</taxon>
        <taxon>Pseudomonadota</taxon>
        <taxon>Alphaproteobacteria</taxon>
        <taxon>Hyphomicrobiales</taxon>
        <taxon>Rhizobiaceae</taxon>
        <taxon>Shinella</taxon>
    </lineage>
</organism>
<dbReference type="Proteomes" id="UP001156702">
    <property type="component" value="Unassembled WGS sequence"/>
</dbReference>
<evidence type="ECO:0000256" key="1">
    <source>
        <dbReference type="SAM" id="Phobius"/>
    </source>
</evidence>
<keyword evidence="3" id="KW-1185">Reference proteome</keyword>
<comment type="caution">
    <text evidence="2">The sequence shown here is derived from an EMBL/GenBank/DDBJ whole genome shotgun (WGS) entry which is preliminary data.</text>
</comment>
<accession>A0ABQ5ZQJ0</accession>